<name>A0A6J4LQV8_9ACTN</name>
<reference evidence="2" key="1">
    <citation type="submission" date="2020-02" db="EMBL/GenBank/DDBJ databases">
        <authorList>
            <person name="Meier V. D."/>
        </authorList>
    </citation>
    <scope>NUCLEOTIDE SEQUENCE</scope>
    <source>
        <strain evidence="2">AVDCRST_MAG48</strain>
    </source>
</reference>
<keyword evidence="1" id="KW-0812">Transmembrane</keyword>
<organism evidence="2">
    <name type="scientific">uncultured Friedmanniella sp</name>
    <dbReference type="NCBI Taxonomy" id="335381"/>
    <lineage>
        <taxon>Bacteria</taxon>
        <taxon>Bacillati</taxon>
        <taxon>Actinomycetota</taxon>
        <taxon>Actinomycetes</taxon>
        <taxon>Propionibacteriales</taxon>
        <taxon>Nocardioidaceae</taxon>
        <taxon>Friedmanniella</taxon>
        <taxon>environmental samples</taxon>
    </lineage>
</organism>
<feature type="transmembrane region" description="Helical" evidence="1">
    <location>
        <begin position="57"/>
        <end position="73"/>
    </location>
</feature>
<proteinExistence type="predicted"/>
<evidence type="ECO:0000313" key="2">
    <source>
        <dbReference type="EMBL" id="CAA9338330.1"/>
    </source>
</evidence>
<dbReference type="EMBL" id="CADCTS010000489">
    <property type="protein sequence ID" value="CAA9338330.1"/>
    <property type="molecule type" value="Genomic_DNA"/>
</dbReference>
<sequence length="104" mass="10271">MELSPARSVSTAPVVALGLLGGYLTARETGIRPLGGVVLAAAGAFAGRTWLAKRGPAVTAGLAAVYLLGFGASHPLAKKIGAWPSVLAVTAVSAGASYALVDRA</sequence>
<protein>
    <submittedName>
        <fullName evidence="2">Integral membrane protein</fullName>
    </submittedName>
</protein>
<evidence type="ECO:0000256" key="1">
    <source>
        <dbReference type="SAM" id="Phobius"/>
    </source>
</evidence>
<keyword evidence="1" id="KW-0472">Membrane</keyword>
<gene>
    <name evidence="2" type="ORF">AVDCRST_MAG48-3500</name>
</gene>
<feature type="transmembrane region" description="Helical" evidence="1">
    <location>
        <begin position="33"/>
        <end position="51"/>
    </location>
</feature>
<keyword evidence="1" id="KW-1133">Transmembrane helix</keyword>
<feature type="transmembrane region" description="Helical" evidence="1">
    <location>
        <begin position="80"/>
        <end position="101"/>
    </location>
</feature>
<dbReference type="AlphaFoldDB" id="A0A6J4LQV8"/>
<accession>A0A6J4LQV8</accession>